<evidence type="ECO:0000313" key="1">
    <source>
        <dbReference type="EMBL" id="GAF25091.1"/>
    </source>
</evidence>
<dbReference type="AlphaFoldDB" id="A0A0S6UBD1"/>
<gene>
    <name evidence="1" type="ORF">MTY_0420</name>
</gene>
<proteinExistence type="predicted"/>
<organism evidence="1">
    <name type="scientific">Moorella thermoacetica Y72</name>
    <dbReference type="NCBI Taxonomy" id="1325331"/>
    <lineage>
        <taxon>Bacteria</taxon>
        <taxon>Bacillati</taxon>
        <taxon>Bacillota</taxon>
        <taxon>Clostridia</taxon>
        <taxon>Neomoorellales</taxon>
        <taxon>Neomoorellaceae</taxon>
        <taxon>Neomoorella</taxon>
    </lineage>
</organism>
<name>A0A0S6UBD1_NEOTH</name>
<sequence length="35" mass="3869">MLVLLGVYSNNRKGAKGAYCLWEIFNPEAGGRNIL</sequence>
<reference evidence="1" key="1">
    <citation type="journal article" date="2014" name="Gene">
        <title>Genome-guided analysis of transformation efficiency and carbon dioxide assimilation by Moorella thermoacetica Y72.</title>
        <authorList>
            <person name="Tsukahara K."/>
            <person name="Kita A."/>
            <person name="Nakashimada Y."/>
            <person name="Hoshino T."/>
            <person name="Murakami K."/>
        </authorList>
    </citation>
    <scope>NUCLEOTIDE SEQUENCE [LARGE SCALE GENOMIC DNA]</scope>
    <source>
        <strain evidence="1">Y72</strain>
    </source>
</reference>
<protein>
    <submittedName>
        <fullName evidence="1">Uncharacterized protein</fullName>
    </submittedName>
</protein>
<accession>A0A0S6UBD1</accession>
<dbReference type="EMBL" id="DF238840">
    <property type="protein sequence ID" value="GAF25091.1"/>
    <property type="molecule type" value="Genomic_DNA"/>
</dbReference>
<dbReference type="Proteomes" id="UP000063718">
    <property type="component" value="Unassembled WGS sequence"/>
</dbReference>